<evidence type="ECO:0000259" key="1">
    <source>
        <dbReference type="PROSITE" id="PS50275"/>
    </source>
</evidence>
<dbReference type="PANTHER" id="PTHR45662:SF2">
    <property type="entry name" value="PHOSPHATIDYLINOSITOL-3-PHOSPHATASE SAC1"/>
    <property type="match status" value="1"/>
</dbReference>
<dbReference type="GO" id="GO:0005783">
    <property type="term" value="C:endoplasmic reticulum"/>
    <property type="evidence" value="ECO:0007669"/>
    <property type="project" value="TreeGrafter"/>
</dbReference>
<dbReference type="GO" id="GO:0043812">
    <property type="term" value="F:phosphatidylinositol-4-phosphate phosphatase activity"/>
    <property type="evidence" value="ECO:0007669"/>
    <property type="project" value="TreeGrafter"/>
</dbReference>
<dbReference type="EMBL" id="AMZH03014587">
    <property type="protein sequence ID" value="RRT47382.1"/>
    <property type="molecule type" value="Genomic_DNA"/>
</dbReference>
<evidence type="ECO:0000313" key="3">
    <source>
        <dbReference type="Proteomes" id="UP000287651"/>
    </source>
</evidence>
<gene>
    <name evidence="2" type="ORF">B296_00042576</name>
</gene>
<dbReference type="PROSITE" id="PS50275">
    <property type="entry name" value="SAC"/>
    <property type="match status" value="1"/>
</dbReference>
<feature type="domain" description="SAC" evidence="1">
    <location>
        <begin position="1"/>
        <end position="50"/>
    </location>
</feature>
<dbReference type="PANTHER" id="PTHR45662">
    <property type="entry name" value="PHOSPHATIDYLINOSITIDE PHOSPHATASE SAC1"/>
    <property type="match status" value="1"/>
</dbReference>
<organism evidence="2 3">
    <name type="scientific">Ensete ventricosum</name>
    <name type="common">Abyssinian banana</name>
    <name type="synonym">Musa ensete</name>
    <dbReference type="NCBI Taxonomy" id="4639"/>
    <lineage>
        <taxon>Eukaryota</taxon>
        <taxon>Viridiplantae</taxon>
        <taxon>Streptophyta</taxon>
        <taxon>Embryophyta</taxon>
        <taxon>Tracheophyta</taxon>
        <taxon>Spermatophyta</taxon>
        <taxon>Magnoliopsida</taxon>
        <taxon>Liliopsida</taxon>
        <taxon>Zingiberales</taxon>
        <taxon>Musaceae</taxon>
        <taxon>Ensete</taxon>
    </lineage>
</organism>
<reference evidence="2 3" key="1">
    <citation type="journal article" date="2014" name="Agronomy (Basel)">
        <title>A Draft Genome Sequence for Ensete ventricosum, the Drought-Tolerant Tree Against Hunger.</title>
        <authorList>
            <person name="Harrison J."/>
            <person name="Moore K.A."/>
            <person name="Paszkiewicz K."/>
            <person name="Jones T."/>
            <person name="Grant M."/>
            <person name="Ambacheew D."/>
            <person name="Muzemil S."/>
            <person name="Studholme D.J."/>
        </authorList>
    </citation>
    <scope>NUCLEOTIDE SEQUENCE [LARGE SCALE GENOMIC DNA]</scope>
</reference>
<dbReference type="GO" id="GO:0046856">
    <property type="term" value="P:phosphatidylinositol dephosphorylation"/>
    <property type="evidence" value="ECO:0007669"/>
    <property type="project" value="TreeGrafter"/>
</dbReference>
<accession>A0A426Y6I7</accession>
<evidence type="ECO:0000313" key="2">
    <source>
        <dbReference type="EMBL" id="RRT47382.1"/>
    </source>
</evidence>
<dbReference type="Proteomes" id="UP000287651">
    <property type="component" value="Unassembled WGS sequence"/>
</dbReference>
<dbReference type="InterPro" id="IPR002013">
    <property type="entry name" value="SAC_dom"/>
</dbReference>
<proteinExistence type="predicted"/>
<protein>
    <recommendedName>
        <fullName evidence="1">SAC domain-containing protein</fullName>
    </recommendedName>
</protein>
<dbReference type="AlphaFoldDB" id="A0A426Y6I7"/>
<sequence>MIGRKMLENQLKQIGFFGADDLITTYPFFDAKFKILWANHGDEISIQYSGTPALKGDFVRHGKRTVQGILKDGWNALARYYLNNFIDGTKQDAIDLLQGHYIVSLSRDMSSPTKTGALETYTVRLCQSMLIGSFLGL</sequence>
<comment type="caution">
    <text evidence="2">The sequence shown here is derived from an EMBL/GenBank/DDBJ whole genome shotgun (WGS) entry which is preliminary data.</text>
</comment>
<name>A0A426Y6I7_ENSVE</name>